<dbReference type="EMBL" id="JBJQND010000009">
    <property type="protein sequence ID" value="KAL3865680.1"/>
    <property type="molecule type" value="Genomic_DNA"/>
</dbReference>
<dbReference type="Proteomes" id="UP001634394">
    <property type="component" value="Unassembled WGS sequence"/>
</dbReference>
<dbReference type="InterPro" id="IPR009030">
    <property type="entry name" value="Growth_fac_rcpt_cys_sf"/>
</dbReference>
<name>A0ABD3VWH6_SINWO</name>
<evidence type="ECO:0000313" key="1">
    <source>
        <dbReference type="EMBL" id="KAL3865680.1"/>
    </source>
</evidence>
<keyword evidence="2" id="KW-1185">Reference proteome</keyword>
<feature type="non-terminal residue" evidence="1">
    <location>
        <position position="90"/>
    </location>
</feature>
<reference evidence="1 2" key="1">
    <citation type="submission" date="2024-11" db="EMBL/GenBank/DDBJ databases">
        <title>Chromosome-level genome assembly of the freshwater bivalve Anodonta woodiana.</title>
        <authorList>
            <person name="Chen X."/>
        </authorList>
    </citation>
    <scope>NUCLEOTIDE SEQUENCE [LARGE SCALE GENOMIC DNA]</scope>
    <source>
        <strain evidence="1">MN2024</strain>
        <tissue evidence="1">Gills</tissue>
    </source>
</reference>
<proteinExistence type="predicted"/>
<dbReference type="AlphaFoldDB" id="A0ABD3VWH6"/>
<evidence type="ECO:0000313" key="2">
    <source>
        <dbReference type="Proteomes" id="UP001634394"/>
    </source>
</evidence>
<organism evidence="1 2">
    <name type="scientific">Sinanodonta woodiana</name>
    <name type="common">Chinese pond mussel</name>
    <name type="synonym">Anodonta woodiana</name>
    <dbReference type="NCBI Taxonomy" id="1069815"/>
    <lineage>
        <taxon>Eukaryota</taxon>
        <taxon>Metazoa</taxon>
        <taxon>Spiralia</taxon>
        <taxon>Lophotrochozoa</taxon>
        <taxon>Mollusca</taxon>
        <taxon>Bivalvia</taxon>
        <taxon>Autobranchia</taxon>
        <taxon>Heteroconchia</taxon>
        <taxon>Palaeoheterodonta</taxon>
        <taxon>Unionida</taxon>
        <taxon>Unionoidea</taxon>
        <taxon>Unionidae</taxon>
        <taxon>Unioninae</taxon>
        <taxon>Sinanodonta</taxon>
    </lineage>
</organism>
<sequence length="90" mass="8923">CNSGLRYPCGAGTYNPTGNANSSSSCLPCAATEISAMGSAACVSCPAGFECTQPNSQTACITGTYSLSGQMICIPCPSGKICPDTTNAPS</sequence>
<feature type="non-terminal residue" evidence="1">
    <location>
        <position position="1"/>
    </location>
</feature>
<comment type="caution">
    <text evidence="1">The sequence shown here is derived from an EMBL/GenBank/DDBJ whole genome shotgun (WGS) entry which is preliminary data.</text>
</comment>
<accession>A0ABD3VWH6</accession>
<gene>
    <name evidence="1" type="ORF">ACJMK2_043044</name>
</gene>
<dbReference type="SUPFAM" id="SSF57184">
    <property type="entry name" value="Growth factor receptor domain"/>
    <property type="match status" value="1"/>
</dbReference>
<protein>
    <recommendedName>
        <fullName evidence="3">Tyrosine-protein kinase ephrin type A/B receptor-like domain-containing protein</fullName>
    </recommendedName>
</protein>
<dbReference type="Gene3D" id="2.10.50.10">
    <property type="entry name" value="Tumor Necrosis Factor Receptor, subunit A, domain 2"/>
    <property type="match status" value="1"/>
</dbReference>
<evidence type="ECO:0008006" key="3">
    <source>
        <dbReference type="Google" id="ProtNLM"/>
    </source>
</evidence>